<dbReference type="Gene3D" id="3.40.1000.10">
    <property type="entry name" value="Mog1/PsbP, alpha/beta/alpha sandwich"/>
    <property type="match status" value="1"/>
</dbReference>
<proteinExistence type="predicted"/>
<evidence type="ECO:0008006" key="3">
    <source>
        <dbReference type="Google" id="ProtNLM"/>
    </source>
</evidence>
<dbReference type="RefSeq" id="WP_247810316.1">
    <property type="nucleotide sequence ID" value="NZ_CP095855.1"/>
</dbReference>
<evidence type="ECO:0000313" key="1">
    <source>
        <dbReference type="EMBL" id="UPK67974.1"/>
    </source>
</evidence>
<name>A0ABY4HXV3_CHIFI</name>
<dbReference type="Proteomes" id="UP000830198">
    <property type="component" value="Chromosome"/>
</dbReference>
<sequence>MEYYNYKNTNLNFLVPNDWELDQTENNLITMYNYVNSLGVLQFSVYYPPDAGSVSLKNELIDFVSDNHNDFDIHEGKHYVYTDYLLEENGSYMKYWVIRKDEAIIFGTYNCDKEQRGLEEKVVDEIIEAI</sequence>
<gene>
    <name evidence="1" type="ORF">MYF79_23765</name>
</gene>
<evidence type="ECO:0000313" key="2">
    <source>
        <dbReference type="Proteomes" id="UP000830198"/>
    </source>
</evidence>
<keyword evidence="2" id="KW-1185">Reference proteome</keyword>
<protein>
    <recommendedName>
        <fullName evidence="3">DUF3805 domain-containing protein</fullName>
    </recommendedName>
</protein>
<dbReference type="EMBL" id="CP095855">
    <property type="protein sequence ID" value="UPK67974.1"/>
    <property type="molecule type" value="Genomic_DNA"/>
</dbReference>
<organism evidence="1 2">
    <name type="scientific">Chitinophaga filiformis</name>
    <name type="common">Myxococcus filiformis</name>
    <name type="synonym">Flexibacter filiformis</name>
    <dbReference type="NCBI Taxonomy" id="104663"/>
    <lineage>
        <taxon>Bacteria</taxon>
        <taxon>Pseudomonadati</taxon>
        <taxon>Bacteroidota</taxon>
        <taxon>Chitinophagia</taxon>
        <taxon>Chitinophagales</taxon>
        <taxon>Chitinophagaceae</taxon>
        <taxon>Chitinophaga</taxon>
    </lineage>
</organism>
<accession>A0ABY4HXV3</accession>
<reference evidence="1 2" key="1">
    <citation type="submission" date="2022-04" db="EMBL/GenBank/DDBJ databases">
        <title>The arsenic-methylating capacity of Chitinophaga filiformis YT5 during chitin decomposition.</title>
        <authorList>
            <person name="Chen G."/>
            <person name="Liang Y."/>
        </authorList>
    </citation>
    <scope>NUCLEOTIDE SEQUENCE [LARGE SCALE GENOMIC DNA]</scope>
    <source>
        <strain evidence="1 2">YT5</strain>
    </source>
</reference>